<protein>
    <submittedName>
        <fullName evidence="2">Acetyltransferase, GNAT family</fullName>
    </submittedName>
</protein>
<keyword evidence="3" id="KW-1185">Reference proteome</keyword>
<dbReference type="InterPro" id="IPR000182">
    <property type="entry name" value="GNAT_dom"/>
</dbReference>
<keyword evidence="2" id="KW-0808">Transferase</keyword>
<dbReference type="KEGG" id="svo:SVI_2628"/>
<dbReference type="OrthoDB" id="326501at2"/>
<dbReference type="InterPro" id="IPR016181">
    <property type="entry name" value="Acyl_CoA_acyltransferase"/>
</dbReference>
<sequence length="165" mass="19066">MKLFNVDRYHVQQMMTWFTDEASLRNWAGPGFRYPFTDTSFIEDLKLDDFISFSLISCDGELAGFGQFYRRNDRCHLSRLVIAPAFRGKRCLSGRFEHQKISHILIALLSEFACQHLEIAPKPGNLSLFVLRHNLPALNLYLSLGFEETQYPEPIGLEACLYLVK</sequence>
<gene>
    <name evidence="2" type="ordered locus">SVI_2628</name>
</gene>
<evidence type="ECO:0000313" key="3">
    <source>
        <dbReference type="Proteomes" id="UP000002350"/>
    </source>
</evidence>
<evidence type="ECO:0000313" key="2">
    <source>
        <dbReference type="EMBL" id="BAJ02599.1"/>
    </source>
</evidence>
<name>D4ZLQ0_SHEVD</name>
<dbReference type="HOGENOM" id="CLU_013985_3_2_6"/>
<feature type="domain" description="N-acetyltransferase" evidence="1">
    <location>
        <begin position="9"/>
        <end position="165"/>
    </location>
</feature>
<dbReference type="CDD" id="cd04301">
    <property type="entry name" value="NAT_SF"/>
    <property type="match status" value="1"/>
</dbReference>
<dbReference type="PROSITE" id="PS51186">
    <property type="entry name" value="GNAT"/>
    <property type="match status" value="1"/>
</dbReference>
<dbReference type="AlphaFoldDB" id="D4ZLQ0"/>
<dbReference type="GO" id="GO:0016747">
    <property type="term" value="F:acyltransferase activity, transferring groups other than amino-acyl groups"/>
    <property type="evidence" value="ECO:0007669"/>
    <property type="project" value="InterPro"/>
</dbReference>
<proteinExistence type="predicted"/>
<dbReference type="STRING" id="637905.SVI_2628"/>
<reference evidence="3" key="1">
    <citation type="journal article" date="2010" name="Mol. Biosyst.">
        <title>Complete genome sequence and comparative analysis of Shewanella violacea, a psychrophilic and piezophilic bacterium from deep sea floor sediments.</title>
        <authorList>
            <person name="Aono E."/>
            <person name="Baba T."/>
            <person name="Ara T."/>
            <person name="Nishi T."/>
            <person name="Nakamichi T."/>
            <person name="Inamoto E."/>
            <person name="Toyonaga H."/>
            <person name="Hasegawa M."/>
            <person name="Takai Y."/>
            <person name="Okumura Y."/>
            <person name="Baba M."/>
            <person name="Tomita M."/>
            <person name="Kato C."/>
            <person name="Oshima T."/>
            <person name="Nakasone K."/>
            <person name="Mori H."/>
        </authorList>
    </citation>
    <scope>NUCLEOTIDE SEQUENCE [LARGE SCALE GENOMIC DNA]</scope>
    <source>
        <strain evidence="3">JCM 10179 / CIP 106290 / LMG 19151 / DSS12</strain>
    </source>
</reference>
<accession>D4ZLQ0</accession>
<dbReference type="Proteomes" id="UP000002350">
    <property type="component" value="Chromosome"/>
</dbReference>
<evidence type="ECO:0000259" key="1">
    <source>
        <dbReference type="PROSITE" id="PS51186"/>
    </source>
</evidence>
<dbReference type="Pfam" id="PF00583">
    <property type="entry name" value="Acetyltransf_1"/>
    <property type="match status" value="1"/>
</dbReference>
<organism evidence="2 3">
    <name type="scientific">Shewanella violacea (strain JCM 10179 / CIP 106290 / LMG 19151 / DSS12)</name>
    <dbReference type="NCBI Taxonomy" id="637905"/>
    <lineage>
        <taxon>Bacteria</taxon>
        <taxon>Pseudomonadati</taxon>
        <taxon>Pseudomonadota</taxon>
        <taxon>Gammaproteobacteria</taxon>
        <taxon>Alteromonadales</taxon>
        <taxon>Shewanellaceae</taxon>
        <taxon>Shewanella</taxon>
    </lineage>
</organism>
<dbReference type="eggNOG" id="COG0456">
    <property type="taxonomic scope" value="Bacteria"/>
</dbReference>
<dbReference type="RefSeq" id="WP_013051902.1">
    <property type="nucleotide sequence ID" value="NC_014012.1"/>
</dbReference>
<dbReference type="EMBL" id="AP011177">
    <property type="protein sequence ID" value="BAJ02599.1"/>
    <property type="molecule type" value="Genomic_DNA"/>
</dbReference>
<dbReference type="Gene3D" id="3.40.630.30">
    <property type="match status" value="1"/>
</dbReference>
<dbReference type="SUPFAM" id="SSF55729">
    <property type="entry name" value="Acyl-CoA N-acyltransferases (Nat)"/>
    <property type="match status" value="1"/>
</dbReference>